<gene>
    <name evidence="2" type="ORF">F5544_43495</name>
</gene>
<reference evidence="2 3" key="1">
    <citation type="journal article" date="2019" name="ACS Chem. Biol.">
        <title>Identification and Mobilization of a Cryptic Antibiotic Biosynthesis Gene Locus from a Human-Pathogenic Nocardia Isolate.</title>
        <authorList>
            <person name="Herisse M."/>
            <person name="Ishida K."/>
            <person name="Porter J.L."/>
            <person name="Howden B."/>
            <person name="Hertweck C."/>
            <person name="Stinear T.P."/>
            <person name="Pidot S.J."/>
        </authorList>
    </citation>
    <scope>NUCLEOTIDE SEQUENCE [LARGE SCALE GENOMIC DNA]</scope>
    <source>
        <strain evidence="2 3">AUSMDU00012717</strain>
    </source>
</reference>
<accession>A0A6G9YUI0</accession>
<feature type="domain" description="Gp28/Gp37-like" evidence="1">
    <location>
        <begin position="2"/>
        <end position="342"/>
    </location>
</feature>
<organism evidence="2 3">
    <name type="scientific">Nocardia arthritidis</name>
    <dbReference type="NCBI Taxonomy" id="228602"/>
    <lineage>
        <taxon>Bacteria</taxon>
        <taxon>Bacillati</taxon>
        <taxon>Actinomycetota</taxon>
        <taxon>Actinomycetes</taxon>
        <taxon>Mycobacteriales</taxon>
        <taxon>Nocardiaceae</taxon>
        <taxon>Nocardia</taxon>
    </lineage>
</organism>
<proteinExistence type="predicted"/>
<keyword evidence="3" id="KW-1185">Reference proteome</keyword>
<evidence type="ECO:0000313" key="2">
    <source>
        <dbReference type="EMBL" id="QIS16503.1"/>
    </source>
</evidence>
<dbReference type="KEGG" id="nah:F5544_43495"/>
<protein>
    <submittedName>
        <fullName evidence="2">Phage tail protein</fullName>
    </submittedName>
</protein>
<dbReference type="InterPro" id="IPR029432">
    <property type="entry name" value="Gp28/Gp37-like_dom"/>
</dbReference>
<dbReference type="RefSeq" id="WP_238846974.1">
    <property type="nucleotide sequence ID" value="NZ_CP046172.1"/>
</dbReference>
<evidence type="ECO:0000259" key="1">
    <source>
        <dbReference type="Pfam" id="PF14594"/>
    </source>
</evidence>
<dbReference type="EMBL" id="CP046172">
    <property type="protein sequence ID" value="QIS16503.1"/>
    <property type="molecule type" value="Genomic_DNA"/>
</dbReference>
<name>A0A6G9YUI0_9NOCA</name>
<evidence type="ECO:0000313" key="3">
    <source>
        <dbReference type="Proteomes" id="UP000503540"/>
    </source>
</evidence>
<dbReference type="Pfam" id="PF14594">
    <property type="entry name" value="Sipho_Gp37"/>
    <property type="match status" value="1"/>
</dbReference>
<dbReference type="Proteomes" id="UP000503540">
    <property type="component" value="Chromosome"/>
</dbReference>
<dbReference type="AlphaFoldDB" id="A0A6G9YUI0"/>
<sequence length="370" mass="40743">MDLSQWLNFRQETWTQVVKPDLTPDTSVGAIVYGRFKYLHDVSKKVVADSQLSWECRRYLKDEDEPPWPGANLKHGCLVWDLIDNSGWNTGTSFGGDVFRGLAQEVTEFFVDQPNGIINDTRRAVDPNIPPEYSTPGYRGTNPACPGVIFYETEHGGVASSEFSWRPATDVGVVGGGHSMPGVNELLSAAVQALGDLTAMIPGVPPLGGAIEAVLRPLFTDVFAAFGKWKSPARATRLSTQGFHYFEKWADGADAGYTIAWLLAMRNGLWQTRETTRHKLTIQDGASGWVVGQRGHGHFFLGDRIGSSVLGMPPGKIFVDRVSELTLSWSRTSAPSWDIVVGQKEPEDPVVQAWEQFQEILSILHDLGVI</sequence>